<dbReference type="PANTHER" id="PTHR13847">
    <property type="entry name" value="SARCOSINE DEHYDROGENASE-RELATED"/>
    <property type="match status" value="1"/>
</dbReference>
<dbReference type="Gene3D" id="3.50.50.60">
    <property type="entry name" value="FAD/NAD(P)-binding domain"/>
    <property type="match status" value="1"/>
</dbReference>
<dbReference type="FunCoup" id="G4T6C7">
    <property type="interactions" value="50"/>
</dbReference>
<dbReference type="InterPro" id="IPR006076">
    <property type="entry name" value="FAD-dep_OxRdtase"/>
</dbReference>
<keyword evidence="3" id="KW-1185">Reference proteome</keyword>
<dbReference type="Pfam" id="PF01266">
    <property type="entry name" value="DAO"/>
    <property type="match status" value="1"/>
</dbReference>
<evidence type="ECO:0000313" key="2">
    <source>
        <dbReference type="EMBL" id="CCA66858.1"/>
    </source>
</evidence>
<proteinExistence type="predicted"/>
<gene>
    <name evidence="2" type="ORF">PIIN_00619</name>
</gene>
<dbReference type="GO" id="GO:0005770">
    <property type="term" value="C:late endosome"/>
    <property type="evidence" value="ECO:0007669"/>
    <property type="project" value="TreeGrafter"/>
</dbReference>
<protein>
    <recommendedName>
        <fullName evidence="1">FAD dependent oxidoreductase domain-containing protein</fullName>
    </recommendedName>
</protein>
<name>G4T6C7_SERID</name>
<dbReference type="Gene3D" id="3.30.9.10">
    <property type="entry name" value="D-Amino Acid Oxidase, subunit A, domain 2"/>
    <property type="match status" value="1"/>
</dbReference>
<organism evidence="2 3">
    <name type="scientific">Serendipita indica (strain DSM 11827)</name>
    <name type="common">Root endophyte fungus</name>
    <name type="synonym">Piriformospora indica</name>
    <dbReference type="NCBI Taxonomy" id="1109443"/>
    <lineage>
        <taxon>Eukaryota</taxon>
        <taxon>Fungi</taxon>
        <taxon>Dikarya</taxon>
        <taxon>Basidiomycota</taxon>
        <taxon>Agaricomycotina</taxon>
        <taxon>Agaricomycetes</taxon>
        <taxon>Sebacinales</taxon>
        <taxon>Serendipitaceae</taxon>
        <taxon>Serendipita</taxon>
    </lineage>
</organism>
<dbReference type="Proteomes" id="UP000007148">
    <property type="component" value="Unassembled WGS sequence"/>
</dbReference>
<feature type="domain" description="FAD dependent oxidoreductase" evidence="1">
    <location>
        <begin position="23"/>
        <end position="346"/>
    </location>
</feature>
<dbReference type="InParanoid" id="G4T6C7"/>
<dbReference type="AlphaFoldDB" id="G4T6C7"/>
<dbReference type="GO" id="GO:0005829">
    <property type="term" value="C:cytosol"/>
    <property type="evidence" value="ECO:0007669"/>
    <property type="project" value="GOC"/>
</dbReference>
<reference evidence="2 3" key="1">
    <citation type="journal article" date="2011" name="PLoS Pathog.">
        <title>Endophytic Life Strategies Decoded by Genome and Transcriptome Analyses of the Mutualistic Root Symbiont Piriformospora indica.</title>
        <authorList>
            <person name="Zuccaro A."/>
            <person name="Lahrmann U."/>
            <person name="Guldener U."/>
            <person name="Langen G."/>
            <person name="Pfiffi S."/>
            <person name="Biedenkopf D."/>
            <person name="Wong P."/>
            <person name="Samans B."/>
            <person name="Grimm C."/>
            <person name="Basiewicz M."/>
            <person name="Murat C."/>
            <person name="Martin F."/>
            <person name="Kogel K.H."/>
        </authorList>
    </citation>
    <scope>NUCLEOTIDE SEQUENCE [LARGE SCALE GENOMIC DNA]</scope>
    <source>
        <strain evidence="2 3">DSM 11827</strain>
    </source>
</reference>
<dbReference type="GO" id="GO:0042147">
    <property type="term" value="P:retrograde transport, endosome to Golgi"/>
    <property type="evidence" value="ECO:0007669"/>
    <property type="project" value="TreeGrafter"/>
</dbReference>
<dbReference type="InterPro" id="IPR036188">
    <property type="entry name" value="FAD/NAD-bd_sf"/>
</dbReference>
<dbReference type="PANTHER" id="PTHR13847:SF150">
    <property type="entry name" value="OXIDOREDUCTASE TDA3-RELATED"/>
    <property type="match status" value="1"/>
</dbReference>
<accession>G4T6C7</accession>
<dbReference type="SUPFAM" id="SSF51971">
    <property type="entry name" value="Nucleotide-binding domain"/>
    <property type="match status" value="1"/>
</dbReference>
<dbReference type="OMA" id="RPFNEAY"/>
<evidence type="ECO:0000313" key="3">
    <source>
        <dbReference type="Proteomes" id="UP000007148"/>
    </source>
</evidence>
<dbReference type="eggNOG" id="KOG2852">
    <property type="taxonomic scope" value="Eukaryota"/>
</dbReference>
<dbReference type="STRING" id="1109443.G4T6C7"/>
<sequence>MSSFFPNSFTKYPLIRRSLPLRTLLESILDYGYSASGKAGGFMARDWHRGPNLSLAALSFDLHQKLAEEYGGEEKWGYRRLTTVQVELKAEERFEDVPDINWIDKATSSSVIGDSSSTAQVTPGLFTEAMVSLAQEKGVKVTIATVTGIEMDGSGLPTAVIATNDQGERIRVEATDVLFATGPWTASLAKKVLGKRAGSALDIEPSRCSTSVVFRPSIPVSAHALFTEMHTPDGKSTSPEIYPRGDGTVYMCGDHTDPLRQRPFPERADAIAPSEIAIKNLTQRLAFVSEKFKDAEIVVTQACFRPESKRNRPLIGKLGEGLWIASGHSVWGICNAPGTGKVMSELLLDGEATSADIRGLRP</sequence>
<comment type="caution">
    <text evidence="2">The sequence shown here is derived from an EMBL/GenBank/DDBJ whole genome shotgun (WGS) entry which is preliminary data.</text>
</comment>
<dbReference type="EMBL" id="CAFZ01000006">
    <property type="protein sequence ID" value="CCA66858.1"/>
    <property type="molecule type" value="Genomic_DNA"/>
</dbReference>
<dbReference type="HOGENOM" id="CLU_007884_14_1_1"/>
<evidence type="ECO:0000259" key="1">
    <source>
        <dbReference type="Pfam" id="PF01266"/>
    </source>
</evidence>
<dbReference type="OrthoDB" id="498204at2759"/>